<dbReference type="PANTHER" id="PTHR24171">
    <property type="entry name" value="ANKYRIN REPEAT DOMAIN-CONTAINING PROTEIN 39-RELATED"/>
    <property type="match status" value="1"/>
</dbReference>
<dbReference type="SUPFAM" id="SSF46626">
    <property type="entry name" value="Cytochrome c"/>
    <property type="match status" value="1"/>
</dbReference>
<feature type="repeat" description="ANK" evidence="6">
    <location>
        <begin position="233"/>
        <end position="266"/>
    </location>
</feature>
<dbReference type="Gene3D" id="1.25.40.20">
    <property type="entry name" value="Ankyrin repeat-containing domain"/>
    <property type="match status" value="2"/>
</dbReference>
<evidence type="ECO:0000256" key="8">
    <source>
        <dbReference type="SAM" id="SignalP"/>
    </source>
</evidence>
<accession>A0AAU7DK05</accession>
<dbReference type="InterPro" id="IPR036909">
    <property type="entry name" value="Cyt_c-like_dom_sf"/>
</dbReference>
<dbReference type="GO" id="GO:0046872">
    <property type="term" value="F:metal ion binding"/>
    <property type="evidence" value="ECO:0007669"/>
    <property type="project" value="UniProtKB-KW"/>
</dbReference>
<feature type="repeat" description="ANK" evidence="6">
    <location>
        <begin position="269"/>
        <end position="301"/>
    </location>
</feature>
<evidence type="ECO:0000256" key="7">
    <source>
        <dbReference type="PROSITE-ProRule" id="PRU00433"/>
    </source>
</evidence>
<dbReference type="AlphaFoldDB" id="A0AAU7DK05"/>
<keyword evidence="3" id="KW-0677">Repeat</keyword>
<dbReference type="Pfam" id="PF13243">
    <property type="entry name" value="SQHop_cyclase_C"/>
    <property type="match status" value="1"/>
</dbReference>
<feature type="domain" description="Cytochrome c" evidence="9">
    <location>
        <begin position="28"/>
        <end position="118"/>
    </location>
</feature>
<evidence type="ECO:0000256" key="1">
    <source>
        <dbReference type="ARBA" id="ARBA00022617"/>
    </source>
</evidence>
<dbReference type="CDD" id="cd00688">
    <property type="entry name" value="ISOPREN_C2_like"/>
    <property type="match status" value="1"/>
</dbReference>
<dbReference type="PANTHER" id="PTHR24171:SF9">
    <property type="entry name" value="ANKYRIN REPEAT DOMAIN-CONTAINING PROTEIN 39"/>
    <property type="match status" value="1"/>
</dbReference>
<evidence type="ECO:0000256" key="4">
    <source>
        <dbReference type="ARBA" id="ARBA00023004"/>
    </source>
</evidence>
<evidence type="ECO:0000313" key="10">
    <source>
        <dbReference type="EMBL" id="XBH18169.1"/>
    </source>
</evidence>
<keyword evidence="1 7" id="KW-0349">Heme</keyword>
<keyword evidence="4 7" id="KW-0408">Iron</keyword>
<reference evidence="10" key="1">
    <citation type="submission" date="2023-03" db="EMBL/GenBank/DDBJ databases">
        <title>Edaphobacter sp.</title>
        <authorList>
            <person name="Huber K.J."/>
            <person name="Papendorf J."/>
            <person name="Pilke C."/>
            <person name="Bunk B."/>
            <person name="Sproeer C."/>
            <person name="Pester M."/>
        </authorList>
    </citation>
    <scope>NUCLEOTIDE SEQUENCE</scope>
    <source>
        <strain evidence="10">DSM 110680</strain>
    </source>
</reference>
<sequence length="795" mass="85827">MTRSGLASLSLCLGIVTSIASAQNSTPAKVDFGRDVLPIFREQCGDCHGPAKQRAGMRLDRRSSVMKAFSRRVVPGSSANSFVYHRLIGDGYGAQMPPTGALRPEQIATVKAWIDQGAEWPDALANEADLPPFDPKAIAMVDALRAADLPSFLKAATADPALLNARGPEGSTPFMYAVLYTNVPTLARLLKMGADPNKHNDANATPLMWAATDLEKTRLLLDHGADVNARSDDMRTPLMIAARRPGGAPIVKLLLDHGAKTNPNYRPENESSPLIEGLTSGDPQVVAMLLDHGADAKMAGETGLTMAIVSHCPSCVDRILQQVTDKSVLTASLDDTAVLADMRDVRTLLDHGADANGYDPLGRTPLMYAAISDMLPVETVQLLIDRGADVNAIDKHSKTGDEGLTPLDIARHNGDTPVVKLLLKAGAKPSPFTPVSLHMRRDNSIQRAVQDTIPHLQRADVNFITQSGCVSCHDNSLTAMTMGLSRKHGFQIDEKTAAAQVQANADALAKLRDRMHQGFIVPTEDNFSEGILAYQLMGLAAEGYKSDLNTDTAALYILKRQHPNGEWPAQHADNRPPICLDYIGQTARAMRALQLYTPKANADQYRKSIHLAANWIANARSYNNEDRSWRVAGLAWAGTNKTALQQAIAELLAAQHPDGGWSDLPTMQSTAYATGKSLVALHLAGLPASSPSYQRGVKWLLDTQQEDGSWYVQTRALGFQPWFDAGFPHGHDQWISAAGTNWAAMALTYALPQNSAKSAPVRRKSPGYLKYEQASAVKPAAAFPAIPAAEAQARH</sequence>
<dbReference type="InterPro" id="IPR011429">
    <property type="entry name" value="Cyt_c_Planctomycete-type"/>
</dbReference>
<dbReference type="SUPFAM" id="SSF48239">
    <property type="entry name" value="Terpenoid cyclases/Protein prenyltransferases"/>
    <property type="match status" value="1"/>
</dbReference>
<dbReference type="PROSITE" id="PS51007">
    <property type="entry name" value="CYTC"/>
    <property type="match status" value="1"/>
</dbReference>
<protein>
    <submittedName>
        <fullName evidence="10">Ankyrin repeat domain-containing protein</fullName>
    </submittedName>
</protein>
<dbReference type="SUPFAM" id="SSF48403">
    <property type="entry name" value="Ankyrin repeat"/>
    <property type="match status" value="1"/>
</dbReference>
<evidence type="ECO:0000256" key="5">
    <source>
        <dbReference type="ARBA" id="ARBA00023043"/>
    </source>
</evidence>
<dbReference type="PROSITE" id="PS50297">
    <property type="entry name" value="ANK_REP_REGION"/>
    <property type="match status" value="4"/>
</dbReference>
<evidence type="ECO:0000256" key="6">
    <source>
        <dbReference type="PROSITE-ProRule" id="PRU00023"/>
    </source>
</evidence>
<dbReference type="Gene3D" id="1.10.760.10">
    <property type="entry name" value="Cytochrome c-like domain"/>
    <property type="match status" value="1"/>
</dbReference>
<evidence type="ECO:0000256" key="3">
    <source>
        <dbReference type="ARBA" id="ARBA00022737"/>
    </source>
</evidence>
<dbReference type="GO" id="GO:0020037">
    <property type="term" value="F:heme binding"/>
    <property type="evidence" value="ECO:0007669"/>
    <property type="project" value="InterPro"/>
</dbReference>
<dbReference type="Pfam" id="PF12796">
    <property type="entry name" value="Ank_2"/>
    <property type="match status" value="2"/>
</dbReference>
<dbReference type="InterPro" id="IPR008930">
    <property type="entry name" value="Terpenoid_cyclase/PrenylTrfase"/>
</dbReference>
<keyword evidence="8" id="KW-0732">Signal</keyword>
<dbReference type="Gene3D" id="1.50.10.20">
    <property type="match status" value="2"/>
</dbReference>
<name>A0AAU7DK05_9BACT</name>
<proteinExistence type="predicted"/>
<feature type="repeat" description="ANK" evidence="6">
    <location>
        <begin position="361"/>
        <end position="395"/>
    </location>
</feature>
<dbReference type="SMART" id="SM00248">
    <property type="entry name" value="ANK"/>
    <property type="match status" value="7"/>
</dbReference>
<dbReference type="Pfam" id="PF07635">
    <property type="entry name" value="PSCyt1"/>
    <property type="match status" value="1"/>
</dbReference>
<feature type="signal peptide" evidence="8">
    <location>
        <begin position="1"/>
        <end position="22"/>
    </location>
</feature>
<keyword evidence="2 7" id="KW-0479">Metal-binding</keyword>
<evidence type="ECO:0000256" key="2">
    <source>
        <dbReference type="ARBA" id="ARBA00022723"/>
    </source>
</evidence>
<dbReference type="InterPro" id="IPR002110">
    <property type="entry name" value="Ankyrin_rpt"/>
</dbReference>
<feature type="repeat" description="ANK" evidence="6">
    <location>
        <begin position="169"/>
        <end position="201"/>
    </location>
</feature>
<organism evidence="10">
    <name type="scientific">Telmatobacter sp. DSM 110680</name>
    <dbReference type="NCBI Taxonomy" id="3036704"/>
    <lineage>
        <taxon>Bacteria</taxon>
        <taxon>Pseudomonadati</taxon>
        <taxon>Acidobacteriota</taxon>
        <taxon>Terriglobia</taxon>
        <taxon>Terriglobales</taxon>
        <taxon>Acidobacteriaceae</taxon>
        <taxon>Telmatobacter</taxon>
    </lineage>
</organism>
<feature type="repeat" description="ANK" evidence="6">
    <location>
        <begin position="402"/>
        <end position="434"/>
    </location>
</feature>
<feature type="chain" id="PRO_5043941277" evidence="8">
    <location>
        <begin position="23"/>
        <end position="795"/>
    </location>
</feature>
<keyword evidence="5 6" id="KW-0040">ANK repeat</keyword>
<gene>
    <name evidence="10" type="ORF">P8935_02285</name>
</gene>
<dbReference type="InterPro" id="IPR032696">
    <property type="entry name" value="SQ_cyclase_C"/>
</dbReference>
<dbReference type="InterPro" id="IPR009056">
    <property type="entry name" value="Cyt_c-like_dom"/>
</dbReference>
<dbReference type="InterPro" id="IPR036770">
    <property type="entry name" value="Ankyrin_rpt-contain_sf"/>
</dbReference>
<dbReference type="GO" id="GO:0009055">
    <property type="term" value="F:electron transfer activity"/>
    <property type="evidence" value="ECO:0007669"/>
    <property type="project" value="InterPro"/>
</dbReference>
<evidence type="ECO:0000259" key="9">
    <source>
        <dbReference type="PROSITE" id="PS51007"/>
    </source>
</evidence>
<dbReference type="PROSITE" id="PS50088">
    <property type="entry name" value="ANK_REPEAT"/>
    <property type="match status" value="5"/>
</dbReference>
<dbReference type="EMBL" id="CP121196">
    <property type="protein sequence ID" value="XBH18169.1"/>
    <property type="molecule type" value="Genomic_DNA"/>
</dbReference>
<dbReference type="RefSeq" id="WP_348263392.1">
    <property type="nucleotide sequence ID" value="NZ_CP121196.1"/>
</dbReference>